<feature type="domain" description="Methyltransferase FkbM" evidence="1">
    <location>
        <begin position="144"/>
        <end position="311"/>
    </location>
</feature>
<accession>A0ABU3HJ46</accession>
<gene>
    <name evidence="2" type="ORF">RAM70_08490</name>
</gene>
<dbReference type="Proteomes" id="UP001180650">
    <property type="component" value="Unassembled WGS sequence"/>
</dbReference>
<dbReference type="SUPFAM" id="SSF53335">
    <property type="entry name" value="S-adenosyl-L-methionine-dependent methyltransferases"/>
    <property type="match status" value="1"/>
</dbReference>
<evidence type="ECO:0000313" key="2">
    <source>
        <dbReference type="EMBL" id="MDT3674564.1"/>
    </source>
</evidence>
<comment type="caution">
    <text evidence="2">The sequence shown here is derived from an EMBL/GenBank/DDBJ whole genome shotgun (WGS) entry which is preliminary data.</text>
</comment>
<dbReference type="Pfam" id="PF05050">
    <property type="entry name" value="Methyltransf_21"/>
    <property type="match status" value="1"/>
</dbReference>
<proteinExistence type="predicted"/>
<protein>
    <submittedName>
        <fullName evidence="2">FkbM family methyltransferase</fullName>
    </submittedName>
</protein>
<dbReference type="InterPro" id="IPR052514">
    <property type="entry name" value="SAM-dependent_MTase"/>
</dbReference>
<dbReference type="InterPro" id="IPR029063">
    <property type="entry name" value="SAM-dependent_MTases_sf"/>
</dbReference>
<evidence type="ECO:0000313" key="3">
    <source>
        <dbReference type="Proteomes" id="UP001180650"/>
    </source>
</evidence>
<keyword evidence="2" id="KW-0808">Transferase</keyword>
<dbReference type="PANTHER" id="PTHR34203:SF15">
    <property type="entry name" value="SLL1173 PROTEIN"/>
    <property type="match status" value="1"/>
</dbReference>
<dbReference type="PANTHER" id="PTHR34203">
    <property type="entry name" value="METHYLTRANSFERASE, FKBM FAMILY PROTEIN"/>
    <property type="match status" value="1"/>
</dbReference>
<evidence type="ECO:0000259" key="1">
    <source>
        <dbReference type="Pfam" id="PF05050"/>
    </source>
</evidence>
<reference evidence="2" key="1">
    <citation type="submission" date="2023-08" db="EMBL/GenBank/DDBJ databases">
        <authorList>
            <person name="Park H.-K."/>
            <person name="Kim I.-S."/>
        </authorList>
    </citation>
    <scope>NUCLEOTIDE SEQUENCE</scope>
    <source>
        <strain evidence="2">NRERC-220</strain>
    </source>
</reference>
<sequence length="341" mass="39056">MFANIENLRLSINTWKPTTFIFYITMFKKMFKNTLKSVASAYKSAGYPLLPITKSIREPMRWFYHQSLLLRHDSKFYLKPFLLKQFHDLLVVEHPQDFKIYGGKINFRSSGSLMSVQGYYVGEIEYHLVQYIVSQIKPGFVMLDVGAHHGVYTLIVAYELKSRGWSGVIHSFEPNPLNFSLLEYNVKQNQLTDYVILHNEAVSNTEGRQKLLADSSENSGCQLESVEVLEQGNNPDLIKEYEIQVCKLDDLIDQVQNVNIIKMDIQGAEPLALQGGETIIKRDKPILVVEAVENWLSTDKTKEFLAEHKYEIYGVSSKGKLCQINSPDVFVSWDCVGLPLE</sequence>
<dbReference type="RefSeq" id="WP_312673269.1">
    <property type="nucleotide sequence ID" value="NZ_JAVSJA010000001.1"/>
</dbReference>
<organism evidence="2 3">
    <name type="scientific">Microcystis wesenbergii NRERC-220</name>
    <dbReference type="NCBI Taxonomy" id="3068991"/>
    <lineage>
        <taxon>Bacteria</taxon>
        <taxon>Bacillati</taxon>
        <taxon>Cyanobacteriota</taxon>
        <taxon>Cyanophyceae</taxon>
        <taxon>Oscillatoriophycideae</taxon>
        <taxon>Chroococcales</taxon>
        <taxon>Microcystaceae</taxon>
        <taxon>Microcystis</taxon>
    </lineage>
</organism>
<dbReference type="Gene3D" id="3.40.50.150">
    <property type="entry name" value="Vaccinia Virus protein VP39"/>
    <property type="match status" value="1"/>
</dbReference>
<dbReference type="GO" id="GO:0008168">
    <property type="term" value="F:methyltransferase activity"/>
    <property type="evidence" value="ECO:0007669"/>
    <property type="project" value="UniProtKB-KW"/>
</dbReference>
<keyword evidence="2" id="KW-0489">Methyltransferase</keyword>
<keyword evidence="3" id="KW-1185">Reference proteome</keyword>
<dbReference type="InterPro" id="IPR006342">
    <property type="entry name" value="FkbM_mtfrase"/>
</dbReference>
<dbReference type="EMBL" id="JAVSJA010000001">
    <property type="protein sequence ID" value="MDT3674564.1"/>
    <property type="molecule type" value="Genomic_DNA"/>
</dbReference>
<name>A0ABU3HJ46_9CHRO</name>
<dbReference type="GO" id="GO:0032259">
    <property type="term" value="P:methylation"/>
    <property type="evidence" value="ECO:0007669"/>
    <property type="project" value="UniProtKB-KW"/>
</dbReference>
<dbReference type="NCBIfam" id="TIGR01444">
    <property type="entry name" value="fkbM_fam"/>
    <property type="match status" value="1"/>
</dbReference>